<evidence type="ECO:0000256" key="1">
    <source>
        <dbReference type="ARBA" id="ARBA00022649"/>
    </source>
</evidence>
<evidence type="ECO:0008006" key="4">
    <source>
        <dbReference type="Google" id="ProtNLM"/>
    </source>
</evidence>
<organism evidence="2 3">
    <name type="scientific">Marinospirillum insulare</name>
    <dbReference type="NCBI Taxonomy" id="217169"/>
    <lineage>
        <taxon>Bacteria</taxon>
        <taxon>Pseudomonadati</taxon>
        <taxon>Pseudomonadota</taxon>
        <taxon>Gammaproteobacteria</taxon>
        <taxon>Oceanospirillales</taxon>
        <taxon>Oceanospirillaceae</taxon>
        <taxon>Marinospirillum</taxon>
    </lineage>
</organism>
<dbReference type="Pfam" id="PF05016">
    <property type="entry name" value="ParE_toxin"/>
    <property type="match status" value="1"/>
</dbReference>
<keyword evidence="3" id="KW-1185">Reference proteome</keyword>
<dbReference type="InterPro" id="IPR007712">
    <property type="entry name" value="RelE/ParE_toxin"/>
</dbReference>
<keyword evidence="1" id="KW-1277">Toxin-antitoxin system</keyword>
<dbReference type="Proteomes" id="UP001156682">
    <property type="component" value="Unassembled WGS sequence"/>
</dbReference>
<sequence>MLAENPAVGRSCDDLHLNGFYFPVGKHIAYFTKEDDFILVVAILGRSQLPQNHLR</sequence>
<comment type="caution">
    <text evidence="2">The sequence shown here is derived from an EMBL/GenBank/DDBJ whole genome shotgun (WGS) entry which is preliminary data.</text>
</comment>
<reference evidence="3" key="1">
    <citation type="journal article" date="2019" name="Int. J. Syst. Evol. Microbiol.">
        <title>The Global Catalogue of Microorganisms (GCM) 10K type strain sequencing project: providing services to taxonomists for standard genome sequencing and annotation.</title>
        <authorList>
            <consortium name="The Broad Institute Genomics Platform"/>
            <consortium name="The Broad Institute Genome Sequencing Center for Infectious Disease"/>
            <person name="Wu L."/>
            <person name="Ma J."/>
        </authorList>
    </citation>
    <scope>NUCLEOTIDE SEQUENCE [LARGE SCALE GENOMIC DNA]</scope>
    <source>
        <strain evidence="3">NBRC 100033</strain>
    </source>
</reference>
<name>A0ABQ6A188_9GAMM</name>
<dbReference type="InterPro" id="IPR035093">
    <property type="entry name" value="RelE/ParE_toxin_dom_sf"/>
</dbReference>
<accession>A0ABQ6A188</accession>
<evidence type="ECO:0000313" key="3">
    <source>
        <dbReference type="Proteomes" id="UP001156682"/>
    </source>
</evidence>
<proteinExistence type="predicted"/>
<dbReference type="EMBL" id="BSOR01000078">
    <property type="protein sequence ID" value="GLR65158.1"/>
    <property type="molecule type" value="Genomic_DNA"/>
</dbReference>
<dbReference type="Gene3D" id="3.30.2310.20">
    <property type="entry name" value="RelE-like"/>
    <property type="match status" value="1"/>
</dbReference>
<evidence type="ECO:0000313" key="2">
    <source>
        <dbReference type="EMBL" id="GLR65158.1"/>
    </source>
</evidence>
<gene>
    <name evidence="2" type="ORF">GCM10007878_25970</name>
</gene>
<protein>
    <recommendedName>
        <fullName evidence="4">ParE toxin of type II toxin-antitoxin system, parDE</fullName>
    </recommendedName>
</protein>